<evidence type="ECO:0000256" key="6">
    <source>
        <dbReference type="SAM" id="Phobius"/>
    </source>
</evidence>
<keyword evidence="3 6" id="KW-1133">Transmembrane helix</keyword>
<evidence type="ECO:0000256" key="5">
    <source>
        <dbReference type="SAM" id="MobiDB-lite"/>
    </source>
</evidence>
<evidence type="ECO:0000259" key="7">
    <source>
        <dbReference type="PROSITE" id="PS50929"/>
    </source>
</evidence>
<dbReference type="InterPro" id="IPR011527">
    <property type="entry name" value="ABC1_TM_dom"/>
</dbReference>
<gene>
    <name evidence="8" type="ORF">JKJ07_42755</name>
</gene>
<name>A0ABS1W2T4_9ACTN</name>
<proteinExistence type="predicted"/>
<feature type="region of interest" description="Disordered" evidence="5">
    <location>
        <begin position="417"/>
        <end position="458"/>
    </location>
</feature>
<dbReference type="PROSITE" id="PS50929">
    <property type="entry name" value="ABC_TM1F"/>
    <property type="match status" value="1"/>
</dbReference>
<feature type="transmembrane region" description="Helical" evidence="6">
    <location>
        <begin position="270"/>
        <end position="289"/>
    </location>
</feature>
<evidence type="ECO:0000256" key="1">
    <source>
        <dbReference type="ARBA" id="ARBA00004651"/>
    </source>
</evidence>
<dbReference type="InterPro" id="IPR036640">
    <property type="entry name" value="ABC1_TM_sf"/>
</dbReference>
<feature type="domain" description="ABC transmembrane type-1" evidence="7">
    <location>
        <begin position="59"/>
        <end position="215"/>
    </location>
</feature>
<comment type="caution">
    <text evidence="8">The sequence shown here is derived from an EMBL/GenBank/DDBJ whole genome shotgun (WGS) entry which is preliminary data.</text>
</comment>
<feature type="transmembrane region" description="Helical" evidence="6">
    <location>
        <begin position="181"/>
        <end position="204"/>
    </location>
</feature>
<evidence type="ECO:0000256" key="3">
    <source>
        <dbReference type="ARBA" id="ARBA00022989"/>
    </source>
</evidence>
<feature type="compositionally biased region" description="Basic and acidic residues" evidence="5">
    <location>
        <begin position="436"/>
        <end position="458"/>
    </location>
</feature>
<keyword evidence="2 6" id="KW-0812">Transmembrane</keyword>
<keyword evidence="9" id="KW-1185">Reference proteome</keyword>
<reference evidence="8 9" key="1">
    <citation type="submission" date="2021-01" db="EMBL/GenBank/DDBJ databases">
        <title>Actinoplanes sp. nov. LDG1-01 isolated from lichen.</title>
        <authorList>
            <person name="Saeng-In P."/>
            <person name="Phongsopitanun W."/>
            <person name="Kanchanasin P."/>
            <person name="Yuki M."/>
            <person name="Kudo T."/>
            <person name="Ohkuma M."/>
            <person name="Tanasupawat S."/>
        </authorList>
    </citation>
    <scope>NUCLEOTIDE SEQUENCE [LARGE SCALE GENOMIC DNA]</scope>
    <source>
        <strain evidence="8 9">LDG1-01</strain>
    </source>
</reference>
<protein>
    <recommendedName>
        <fullName evidence="7">ABC transmembrane type-1 domain-containing protein</fullName>
    </recommendedName>
</protein>
<dbReference type="Proteomes" id="UP000598996">
    <property type="component" value="Unassembled WGS sequence"/>
</dbReference>
<dbReference type="EMBL" id="JAENHO010000016">
    <property type="protein sequence ID" value="MBL7261025.1"/>
    <property type="molecule type" value="Genomic_DNA"/>
</dbReference>
<feature type="transmembrane region" description="Helical" evidence="6">
    <location>
        <begin position="295"/>
        <end position="312"/>
    </location>
</feature>
<sequence>MTGFLRAGRLARLAPDDLTVAQADRLSFPAPGRVERFTHDLEARGASRALLRAHRGWIALYCVAGLGVVALGPAVPALVARLADRLRTGGVTLTLAGVVVGTVTLAAALRWLTTWLVRALLYQMTTLLKLAIFARLQRVDPARTGRSVSTYLVTAPQQVAQIAFVAEFAVNTALALALTGYLAVAFGWVGLVVAALVGVLVAGWQRLVRAETRAMHGYLEHGHQRVTLVDTVTRHWASIARQHWTRPVLTAAERARDGQFTALRAAARPAAVLAALAGGGTALVCLIAVVLAGDLGAGLALLLVVQLLVAAVRENMSTYAAVAWAATMTADVETLFRDAPLLEPSGPPPRPGERILVLGDPAAVRAYLDDLPGRVAVVARNEPELDGTLRDNALLWSVSEDSLRDMPHVVSEDSLRVASPGVSEDSHRGVPPVVSEDSHREVPRKVSEHSHREVPRKVSEHSHREVPWSRPRAWCNSRPSLIRVG</sequence>
<evidence type="ECO:0000313" key="8">
    <source>
        <dbReference type="EMBL" id="MBL7261025.1"/>
    </source>
</evidence>
<evidence type="ECO:0000256" key="4">
    <source>
        <dbReference type="ARBA" id="ARBA00023136"/>
    </source>
</evidence>
<accession>A0ABS1W2T4</accession>
<feature type="transmembrane region" description="Helical" evidence="6">
    <location>
        <begin position="58"/>
        <end position="79"/>
    </location>
</feature>
<keyword evidence="4 6" id="KW-0472">Membrane</keyword>
<comment type="subcellular location">
    <subcellularLocation>
        <location evidence="1">Cell membrane</location>
        <topology evidence="1">Multi-pass membrane protein</topology>
    </subcellularLocation>
</comment>
<evidence type="ECO:0000313" key="9">
    <source>
        <dbReference type="Proteomes" id="UP000598996"/>
    </source>
</evidence>
<organism evidence="8 9">
    <name type="scientific">Paractinoplanes lichenicola</name>
    <dbReference type="NCBI Taxonomy" id="2802976"/>
    <lineage>
        <taxon>Bacteria</taxon>
        <taxon>Bacillati</taxon>
        <taxon>Actinomycetota</taxon>
        <taxon>Actinomycetes</taxon>
        <taxon>Micromonosporales</taxon>
        <taxon>Micromonosporaceae</taxon>
        <taxon>Paractinoplanes</taxon>
    </lineage>
</organism>
<dbReference type="Gene3D" id="1.20.1560.10">
    <property type="entry name" value="ABC transporter type 1, transmembrane domain"/>
    <property type="match status" value="1"/>
</dbReference>
<evidence type="ECO:0000256" key="2">
    <source>
        <dbReference type="ARBA" id="ARBA00022692"/>
    </source>
</evidence>
<dbReference type="SUPFAM" id="SSF90123">
    <property type="entry name" value="ABC transporter transmembrane region"/>
    <property type="match status" value="1"/>
</dbReference>
<dbReference type="RefSeq" id="WP_202997731.1">
    <property type="nucleotide sequence ID" value="NZ_JAENHO010000016.1"/>
</dbReference>
<feature type="transmembrane region" description="Helical" evidence="6">
    <location>
        <begin position="91"/>
        <end position="109"/>
    </location>
</feature>